<dbReference type="AlphaFoldDB" id="A0A8S9G8T9"/>
<organism evidence="1 2">
    <name type="scientific">Brassica cretica</name>
    <name type="common">Mustard</name>
    <dbReference type="NCBI Taxonomy" id="69181"/>
    <lineage>
        <taxon>Eukaryota</taxon>
        <taxon>Viridiplantae</taxon>
        <taxon>Streptophyta</taxon>
        <taxon>Embryophyta</taxon>
        <taxon>Tracheophyta</taxon>
        <taxon>Spermatophyta</taxon>
        <taxon>Magnoliopsida</taxon>
        <taxon>eudicotyledons</taxon>
        <taxon>Gunneridae</taxon>
        <taxon>Pentapetalae</taxon>
        <taxon>rosids</taxon>
        <taxon>malvids</taxon>
        <taxon>Brassicales</taxon>
        <taxon>Brassicaceae</taxon>
        <taxon>Brassiceae</taxon>
        <taxon>Brassica</taxon>
    </lineage>
</organism>
<gene>
    <name evidence="1" type="ORF">F2Q68_00029966</name>
</gene>
<reference evidence="1" key="1">
    <citation type="submission" date="2019-12" db="EMBL/GenBank/DDBJ databases">
        <title>Genome sequencing and annotation of Brassica cretica.</title>
        <authorList>
            <person name="Studholme D.J."/>
            <person name="Sarris P.F."/>
        </authorList>
    </citation>
    <scope>NUCLEOTIDE SEQUENCE</scope>
    <source>
        <strain evidence="1">PFS-001/15</strain>
        <tissue evidence="1">Leaf</tissue>
    </source>
</reference>
<dbReference type="EMBL" id="QGKW02002005">
    <property type="protein sequence ID" value="KAF2541634.1"/>
    <property type="molecule type" value="Genomic_DNA"/>
</dbReference>
<protein>
    <submittedName>
        <fullName evidence="1">Uncharacterized protein</fullName>
    </submittedName>
</protein>
<comment type="caution">
    <text evidence="1">The sequence shown here is derived from an EMBL/GenBank/DDBJ whole genome shotgun (WGS) entry which is preliminary data.</text>
</comment>
<dbReference type="Proteomes" id="UP000712281">
    <property type="component" value="Unassembled WGS sequence"/>
</dbReference>
<accession>A0A8S9G8T9</accession>
<evidence type="ECO:0000313" key="2">
    <source>
        <dbReference type="Proteomes" id="UP000712281"/>
    </source>
</evidence>
<name>A0A8S9G8T9_BRACR</name>
<evidence type="ECO:0000313" key="1">
    <source>
        <dbReference type="EMBL" id="KAF2541634.1"/>
    </source>
</evidence>
<sequence>MFGFECECFCLSRGISEFDLESSEPKPFWLSSPLPCWPHDPRCRSTSMSRRSLHLPQCFGYQKCAQPLSRALGLEPFRAVSTPPMCTTNVVITRVIGKDGKILMESHQKLSDGKAGEVEKDIKEFMYDSETMQHMERAYIEISTDEEGDQRGSDDGTLKVYECCMVSELHPKFLTKELNERKRKQDHTRNLLTRTSFLTVRGGSFALNDSLDSI</sequence>
<proteinExistence type="predicted"/>